<evidence type="ECO:0000259" key="1">
    <source>
        <dbReference type="Pfam" id="PF04471"/>
    </source>
</evidence>
<protein>
    <submittedName>
        <fullName evidence="2">Restriction endonuclease</fullName>
    </submittedName>
</protein>
<dbReference type="AlphaFoldDB" id="A0A7M2T698"/>
<dbReference type="EMBL" id="CP063374">
    <property type="protein sequence ID" value="QOV43784.1"/>
    <property type="molecule type" value="Genomic_DNA"/>
</dbReference>
<name>A0A7M2T698_STRCW</name>
<feature type="domain" description="Restriction endonuclease type IV Mrr" evidence="1">
    <location>
        <begin position="18"/>
        <end position="120"/>
    </location>
</feature>
<keyword evidence="2" id="KW-0540">Nuclease</keyword>
<accession>A0A7M2T698</accession>
<evidence type="ECO:0000313" key="2">
    <source>
        <dbReference type="EMBL" id="QOV43784.1"/>
    </source>
</evidence>
<keyword evidence="2" id="KW-0378">Hydrolase</keyword>
<evidence type="ECO:0000313" key="3">
    <source>
        <dbReference type="Proteomes" id="UP000594008"/>
    </source>
</evidence>
<dbReference type="KEGG" id="schf:IPT68_29500"/>
<organism evidence="2 3">
    <name type="scientific">Streptomyces chromofuscus</name>
    <dbReference type="NCBI Taxonomy" id="42881"/>
    <lineage>
        <taxon>Bacteria</taxon>
        <taxon>Bacillati</taxon>
        <taxon>Actinomycetota</taxon>
        <taxon>Actinomycetes</taxon>
        <taxon>Kitasatosporales</taxon>
        <taxon>Streptomycetaceae</taxon>
        <taxon>Streptomyces</taxon>
    </lineage>
</organism>
<dbReference type="Pfam" id="PF04471">
    <property type="entry name" value="Mrr_cat"/>
    <property type="match status" value="1"/>
</dbReference>
<dbReference type="GO" id="GO:0003677">
    <property type="term" value="F:DNA binding"/>
    <property type="evidence" value="ECO:0007669"/>
    <property type="project" value="InterPro"/>
</dbReference>
<dbReference type="InterPro" id="IPR007560">
    <property type="entry name" value="Restrct_endonuc_IV_Mrr"/>
</dbReference>
<dbReference type="GO" id="GO:0004519">
    <property type="term" value="F:endonuclease activity"/>
    <property type="evidence" value="ECO:0007669"/>
    <property type="project" value="UniProtKB-KW"/>
</dbReference>
<keyword evidence="2" id="KW-0255">Endonuclease</keyword>
<reference evidence="2 3" key="1">
    <citation type="submission" date="2020-10" db="EMBL/GenBank/DDBJ databases">
        <title>Streptomyces chromofuscus complate genome analysis.</title>
        <authorList>
            <person name="Anwar N."/>
        </authorList>
    </citation>
    <scope>NUCLEOTIDE SEQUENCE [LARGE SCALE GENOMIC DNA]</scope>
    <source>
        <strain evidence="2 3">DSM 40273</strain>
    </source>
</reference>
<dbReference type="InterPro" id="IPR011335">
    <property type="entry name" value="Restrct_endonuc-II-like"/>
</dbReference>
<sequence length="179" mass="20451">MGNVMYLRMPFSASDADNWQSFERLVADEVSKLDSSATVQHDAKLVGVHSKIERQIDVLASVPAIGATMRIAFECKLYKRAVGIGTAEEFIGKLQDLRVDRGVLCVFGDVTPAAYRRLAGVLHPSIDLYLWHREKPTYLDLEKAFEEDCMDPDAPTWWDQRMSQVRRRWHDYSIPSSFL</sequence>
<gene>
    <name evidence="2" type="ORF">IPT68_29500</name>
</gene>
<dbReference type="RefSeq" id="WP_189699940.1">
    <property type="nucleotide sequence ID" value="NZ_BMTA01000015.1"/>
</dbReference>
<dbReference type="Proteomes" id="UP000594008">
    <property type="component" value="Chromosome"/>
</dbReference>
<proteinExistence type="predicted"/>
<dbReference type="SUPFAM" id="SSF52980">
    <property type="entry name" value="Restriction endonuclease-like"/>
    <property type="match status" value="1"/>
</dbReference>
<keyword evidence="3" id="KW-1185">Reference proteome</keyword>
<dbReference type="GO" id="GO:0009307">
    <property type="term" value="P:DNA restriction-modification system"/>
    <property type="evidence" value="ECO:0007669"/>
    <property type="project" value="InterPro"/>
</dbReference>